<comment type="caution">
    <text evidence="1">The sequence shown here is derived from an EMBL/GenBank/DDBJ whole genome shotgun (WGS) entry which is preliminary data.</text>
</comment>
<dbReference type="AlphaFoldDB" id="A0A427XQB2"/>
<keyword evidence="2" id="KW-1185">Reference proteome</keyword>
<evidence type="ECO:0000313" key="2">
    <source>
        <dbReference type="Proteomes" id="UP000279236"/>
    </source>
</evidence>
<name>A0A427XQB2_9TREE</name>
<evidence type="ECO:0000313" key="1">
    <source>
        <dbReference type="EMBL" id="RSH81007.1"/>
    </source>
</evidence>
<dbReference type="GeneID" id="39592982"/>
<accession>A0A427XQB2</accession>
<proteinExistence type="predicted"/>
<sequence length="88" mass="9897">MVSAASTPTESYPLCIYDPHMESDLSALLAELVLIGEALAVLAGRHDGRELLPYVERLFCCTQRIQWVIGAEHEMKERNAKRKRPDDA</sequence>
<organism evidence="1 2">
    <name type="scientific">Apiotrichum porosum</name>
    <dbReference type="NCBI Taxonomy" id="105984"/>
    <lineage>
        <taxon>Eukaryota</taxon>
        <taxon>Fungi</taxon>
        <taxon>Dikarya</taxon>
        <taxon>Basidiomycota</taxon>
        <taxon>Agaricomycotina</taxon>
        <taxon>Tremellomycetes</taxon>
        <taxon>Trichosporonales</taxon>
        <taxon>Trichosporonaceae</taxon>
        <taxon>Apiotrichum</taxon>
    </lineage>
</organism>
<dbReference type="EMBL" id="RSCE01000007">
    <property type="protein sequence ID" value="RSH81007.1"/>
    <property type="molecule type" value="Genomic_DNA"/>
</dbReference>
<dbReference type="Proteomes" id="UP000279236">
    <property type="component" value="Unassembled WGS sequence"/>
</dbReference>
<protein>
    <submittedName>
        <fullName evidence="1">Uncharacterized protein</fullName>
    </submittedName>
</protein>
<dbReference type="RefSeq" id="XP_028475726.1">
    <property type="nucleotide sequence ID" value="XM_028623752.1"/>
</dbReference>
<reference evidence="1 2" key="1">
    <citation type="submission" date="2018-11" db="EMBL/GenBank/DDBJ databases">
        <title>Genome sequence of Apiotrichum porosum DSM 27194.</title>
        <authorList>
            <person name="Aliyu H."/>
            <person name="Gorte O."/>
            <person name="Ochsenreither K."/>
        </authorList>
    </citation>
    <scope>NUCLEOTIDE SEQUENCE [LARGE SCALE GENOMIC DNA]</scope>
    <source>
        <strain evidence="1 2">DSM 27194</strain>
    </source>
</reference>
<gene>
    <name evidence="1" type="ORF">EHS24_008439</name>
</gene>